<accession>A0A1G5K0M8</accession>
<feature type="transmembrane region" description="Helical" evidence="1">
    <location>
        <begin position="276"/>
        <end position="295"/>
    </location>
</feature>
<reference evidence="2 3" key="1">
    <citation type="submission" date="2016-10" db="EMBL/GenBank/DDBJ databases">
        <authorList>
            <person name="de Groot N.N."/>
        </authorList>
    </citation>
    <scope>NUCLEOTIDE SEQUENCE [LARGE SCALE GENOMIC DNA]</scope>
    <source>
        <strain evidence="2 3">CGMCC 1.7031</strain>
    </source>
</reference>
<keyword evidence="1" id="KW-0472">Membrane</keyword>
<gene>
    <name evidence="2" type="ORF">SAMN02927903_02992</name>
</gene>
<feature type="transmembrane region" description="Helical" evidence="1">
    <location>
        <begin position="217"/>
        <end position="235"/>
    </location>
</feature>
<feature type="transmembrane region" description="Helical" evidence="1">
    <location>
        <begin position="315"/>
        <end position="337"/>
    </location>
</feature>
<dbReference type="OrthoDB" id="2827525at2"/>
<dbReference type="EMBL" id="FMVF01000018">
    <property type="protein sequence ID" value="SCY93660.1"/>
    <property type="molecule type" value="Genomic_DNA"/>
</dbReference>
<evidence type="ECO:0000313" key="2">
    <source>
        <dbReference type="EMBL" id="SCY93660.1"/>
    </source>
</evidence>
<dbReference type="STRING" id="490189.SAMN02927903_02992"/>
<proteinExistence type="predicted"/>
<evidence type="ECO:0000256" key="1">
    <source>
        <dbReference type="SAM" id="Phobius"/>
    </source>
</evidence>
<dbReference type="RefSeq" id="WP_091146047.1">
    <property type="nucleotide sequence ID" value="NZ_FMVF01000018.1"/>
</dbReference>
<feature type="transmembrane region" description="Helical" evidence="1">
    <location>
        <begin position="7"/>
        <end position="28"/>
    </location>
</feature>
<feature type="transmembrane region" description="Helical" evidence="1">
    <location>
        <begin position="48"/>
        <end position="66"/>
    </location>
</feature>
<feature type="transmembrane region" description="Helical" evidence="1">
    <location>
        <begin position="349"/>
        <end position="378"/>
    </location>
</feature>
<name>A0A1G5K0M8_9FLAO</name>
<feature type="transmembrane region" description="Helical" evidence="1">
    <location>
        <begin position="187"/>
        <end position="205"/>
    </location>
</feature>
<feature type="transmembrane region" description="Helical" evidence="1">
    <location>
        <begin position="86"/>
        <end position="102"/>
    </location>
</feature>
<organism evidence="2 3">
    <name type="scientific">Flavobacterium caeni</name>
    <dbReference type="NCBI Taxonomy" id="490189"/>
    <lineage>
        <taxon>Bacteria</taxon>
        <taxon>Pseudomonadati</taxon>
        <taxon>Bacteroidota</taxon>
        <taxon>Flavobacteriia</taxon>
        <taxon>Flavobacteriales</taxon>
        <taxon>Flavobacteriaceae</taxon>
        <taxon>Flavobacterium</taxon>
    </lineage>
</organism>
<keyword evidence="1" id="KW-0812">Transmembrane</keyword>
<feature type="transmembrane region" description="Helical" evidence="1">
    <location>
        <begin position="241"/>
        <end position="264"/>
    </location>
</feature>
<dbReference type="AlphaFoldDB" id="A0A1G5K0M8"/>
<evidence type="ECO:0000313" key="3">
    <source>
        <dbReference type="Proteomes" id="UP000199354"/>
    </source>
</evidence>
<dbReference type="Proteomes" id="UP000199354">
    <property type="component" value="Unassembled WGS sequence"/>
</dbReference>
<feature type="transmembrane region" description="Helical" evidence="1">
    <location>
        <begin position="384"/>
        <end position="404"/>
    </location>
</feature>
<feature type="transmembrane region" description="Helical" evidence="1">
    <location>
        <begin position="148"/>
        <end position="167"/>
    </location>
</feature>
<keyword evidence="3" id="KW-1185">Reference proteome</keyword>
<feature type="transmembrane region" description="Helical" evidence="1">
    <location>
        <begin position="108"/>
        <end position="128"/>
    </location>
</feature>
<keyword evidence="1" id="KW-1133">Transmembrane helix</keyword>
<protein>
    <submittedName>
        <fullName evidence="2">Uncharacterized protein</fullName>
    </submittedName>
</protein>
<sequence length="413" mass="47587">MPLKSKFWLQFSLINLLIVALLGLLMRYKIGFEFPFLDQKHLQHSHSHFAFTGWISHTLMVLMILFLENKTTRTANTTSNKYKKILTANLVCAYGMLVFFIIQGYGLFSIIFATASIFVACVFAYFYFQDLKRIAKDDLSINWFKAALFFNVFSSLGTFALAYMMVTKNIHQNEYLASIYYYLHFQYNGWFFFACMGLLFSMLNIKSSENLFYGRVFKLFFMACIPAYFLSTLWWDLPVFIYVLSVIAAVIQVYAWFRFLLIIVKTNWEFLGNLPYFLKYILLFVGFALSVKFLLQLGSTVPALSQLAFGFRPIVIAYLHLVLLAVISLFLLFYIYANRLIHYNKQIKTGIIIFSVGVLLNEVILAVQGIASFSYTVIPLVNEMLFGAAFVLVSGIGIMAIYAIKKVKKQPLL</sequence>